<protein>
    <submittedName>
        <fullName evidence="2">Glycosyltransferase</fullName>
    </submittedName>
</protein>
<dbReference type="RefSeq" id="WP_260762866.1">
    <property type="nucleotide sequence ID" value="NZ_CP045921.1"/>
</dbReference>
<dbReference type="KEGG" id="mama:GII36_04380"/>
<evidence type="ECO:0000313" key="3">
    <source>
        <dbReference type="Proteomes" id="UP001059824"/>
    </source>
</evidence>
<dbReference type="InterPro" id="IPR029044">
    <property type="entry name" value="Nucleotide-diphossugar_trans"/>
</dbReference>
<feature type="domain" description="Glycosyltransferase 2-like" evidence="1">
    <location>
        <begin position="19"/>
        <end position="174"/>
    </location>
</feature>
<dbReference type="EMBL" id="CP045921">
    <property type="protein sequence ID" value="QHN43066.1"/>
    <property type="molecule type" value="Genomic_DNA"/>
</dbReference>
<dbReference type="PANTHER" id="PTHR48090">
    <property type="entry name" value="UNDECAPRENYL-PHOSPHATE 4-DEOXY-4-FORMAMIDO-L-ARABINOSE TRANSFERASE-RELATED"/>
    <property type="match status" value="1"/>
</dbReference>
<accession>A0A857MKH6</accession>
<reference evidence="2" key="1">
    <citation type="journal article" date="2021" name="Nat. Microbiol.">
        <title>Cocultivation of an ultrasmall environmental parasitic bacterium with lytic ability against bacteria associated with wastewater foams.</title>
        <authorList>
            <person name="Batinovic S."/>
            <person name="Rose J.J.A."/>
            <person name="Ratcliffe J."/>
            <person name="Seviour R.J."/>
            <person name="Petrovski S."/>
        </authorList>
    </citation>
    <scope>NUCLEOTIDE SEQUENCE</scope>
    <source>
        <strain evidence="2">JR1</strain>
    </source>
</reference>
<dbReference type="Pfam" id="PF00535">
    <property type="entry name" value="Glycos_transf_2"/>
    <property type="match status" value="1"/>
</dbReference>
<evidence type="ECO:0000313" key="2">
    <source>
        <dbReference type="EMBL" id="QHN43066.1"/>
    </source>
</evidence>
<dbReference type="InterPro" id="IPR001173">
    <property type="entry name" value="Glyco_trans_2-like"/>
</dbReference>
<organism evidence="2 3">
    <name type="scientific">Candidatus Mycosynbacter amalyticus</name>
    <dbReference type="NCBI Taxonomy" id="2665156"/>
    <lineage>
        <taxon>Bacteria</taxon>
        <taxon>Candidatus Saccharimonadota</taxon>
        <taxon>Candidatus Saccharimonadota incertae sedis</taxon>
        <taxon>Candidatus Mycosynbacter</taxon>
    </lineage>
</organism>
<gene>
    <name evidence="2" type="ORF">GII36_04380</name>
</gene>
<dbReference type="SUPFAM" id="SSF53448">
    <property type="entry name" value="Nucleotide-diphospho-sugar transferases"/>
    <property type="match status" value="1"/>
</dbReference>
<dbReference type="Gene3D" id="3.90.550.10">
    <property type="entry name" value="Spore Coat Polysaccharide Biosynthesis Protein SpsA, Chain A"/>
    <property type="match status" value="1"/>
</dbReference>
<dbReference type="InterPro" id="IPR050256">
    <property type="entry name" value="Glycosyltransferase_2"/>
</dbReference>
<dbReference type="AlphaFoldDB" id="A0A857MKH6"/>
<evidence type="ECO:0000259" key="1">
    <source>
        <dbReference type="Pfam" id="PF00535"/>
    </source>
</evidence>
<dbReference type="CDD" id="cd04179">
    <property type="entry name" value="DPM_DPG-synthase_like"/>
    <property type="match status" value="1"/>
</dbReference>
<dbReference type="Proteomes" id="UP001059824">
    <property type="component" value="Chromosome"/>
</dbReference>
<name>A0A857MKH6_9BACT</name>
<proteinExistence type="predicted"/>
<sequence length="261" mass="29676">MALSRKSTHKTKKMYNVAVLIPCYNEAKGIADVIKKMPYKRAARNRWNLQVYVIDNNSTDNTAEVAEQAGAAVLHESKKGKGNAIRTGFWNLPEDTDYVVMLDGDDTYDSGEVLRMVEPLHNNFCKVVIGSRLNGKRTEHSMNLTSRVGNWFFTNIVKHTHRVPVTDVLTGYFAWTKDALDELRPYLKSDGFAIEMEMITKMARMNYEIYSVPISYTPRAGESNLQPVSDGARILKMFASTLRWRPSRRGATEAQAHTEQY</sequence>
<dbReference type="PANTHER" id="PTHR48090:SF7">
    <property type="entry name" value="RFBJ PROTEIN"/>
    <property type="match status" value="1"/>
</dbReference>
<keyword evidence="3" id="KW-1185">Reference proteome</keyword>